<evidence type="ECO:0000256" key="4">
    <source>
        <dbReference type="ARBA" id="ARBA00023136"/>
    </source>
</evidence>
<evidence type="ECO:0000313" key="9">
    <source>
        <dbReference type="EMBL" id="KAL2272311.1"/>
    </source>
</evidence>
<evidence type="ECO:0000256" key="5">
    <source>
        <dbReference type="ARBA" id="ARBA00038359"/>
    </source>
</evidence>
<dbReference type="EMBL" id="JBAWTH010000252">
    <property type="protein sequence ID" value="KAL2272311.1"/>
    <property type="molecule type" value="Genomic_DNA"/>
</dbReference>
<gene>
    <name evidence="9" type="ORF">FJTKL_06956</name>
</gene>
<comment type="subcellular location">
    <subcellularLocation>
        <location evidence="1">Membrane</location>
        <topology evidence="1">Multi-pass membrane protein</topology>
    </subcellularLocation>
</comment>
<comment type="similarity">
    <text evidence="5">Belongs to the SAT4 family.</text>
</comment>
<keyword evidence="2 7" id="KW-0812">Transmembrane</keyword>
<dbReference type="Proteomes" id="UP001600888">
    <property type="component" value="Unassembled WGS sequence"/>
</dbReference>
<keyword evidence="4 7" id="KW-0472">Membrane</keyword>
<reference evidence="9 10" key="1">
    <citation type="submission" date="2024-03" db="EMBL/GenBank/DDBJ databases">
        <title>A high-quality draft genome sequence of Diaporthe vaccinii, a causative agent of upright dieback and viscid rot disease in cranberry plants.</title>
        <authorList>
            <person name="Sarrasin M."/>
            <person name="Lang B.F."/>
            <person name="Burger G."/>
        </authorList>
    </citation>
    <scope>NUCLEOTIDE SEQUENCE [LARGE SCALE GENOMIC DNA]</scope>
    <source>
        <strain evidence="9 10">IS7</strain>
    </source>
</reference>
<evidence type="ECO:0000259" key="8">
    <source>
        <dbReference type="Pfam" id="PF20684"/>
    </source>
</evidence>
<feature type="compositionally biased region" description="Polar residues" evidence="6">
    <location>
        <begin position="298"/>
        <end position="312"/>
    </location>
</feature>
<comment type="caution">
    <text evidence="9">The sequence shown here is derived from an EMBL/GenBank/DDBJ whole genome shotgun (WGS) entry which is preliminary data.</text>
</comment>
<feature type="domain" description="Rhodopsin" evidence="8">
    <location>
        <begin position="25"/>
        <end position="276"/>
    </location>
</feature>
<dbReference type="Pfam" id="PF20684">
    <property type="entry name" value="Fung_rhodopsin"/>
    <property type="match status" value="1"/>
</dbReference>
<evidence type="ECO:0000256" key="2">
    <source>
        <dbReference type="ARBA" id="ARBA00022692"/>
    </source>
</evidence>
<evidence type="ECO:0000256" key="7">
    <source>
        <dbReference type="SAM" id="Phobius"/>
    </source>
</evidence>
<evidence type="ECO:0000256" key="6">
    <source>
        <dbReference type="SAM" id="MobiDB-lite"/>
    </source>
</evidence>
<feature type="transmembrane region" description="Helical" evidence="7">
    <location>
        <begin position="6"/>
        <end position="27"/>
    </location>
</feature>
<feature type="transmembrane region" description="Helical" evidence="7">
    <location>
        <begin position="39"/>
        <end position="63"/>
    </location>
</feature>
<evidence type="ECO:0000256" key="3">
    <source>
        <dbReference type="ARBA" id="ARBA00022989"/>
    </source>
</evidence>
<keyword evidence="10" id="KW-1185">Reference proteome</keyword>
<protein>
    <recommendedName>
        <fullName evidence="8">Rhodopsin domain-containing protein</fullName>
    </recommendedName>
</protein>
<feature type="transmembrane region" description="Helical" evidence="7">
    <location>
        <begin position="129"/>
        <end position="149"/>
    </location>
</feature>
<evidence type="ECO:0000313" key="10">
    <source>
        <dbReference type="Proteomes" id="UP001600888"/>
    </source>
</evidence>
<feature type="transmembrane region" description="Helical" evidence="7">
    <location>
        <begin position="93"/>
        <end position="117"/>
    </location>
</feature>
<dbReference type="PANTHER" id="PTHR33048:SF157">
    <property type="entry name" value="INTEGRAL MEMBRANE PROTEIN"/>
    <property type="match status" value="1"/>
</dbReference>
<dbReference type="InterPro" id="IPR052337">
    <property type="entry name" value="SAT4-like"/>
</dbReference>
<dbReference type="PANTHER" id="PTHR33048">
    <property type="entry name" value="PTH11-LIKE INTEGRAL MEMBRANE PROTEIN (AFU_ORTHOLOGUE AFUA_5G11245)"/>
    <property type="match status" value="1"/>
</dbReference>
<keyword evidence="3 7" id="KW-1133">Transmembrane helix</keyword>
<feature type="transmembrane region" description="Helical" evidence="7">
    <location>
        <begin position="210"/>
        <end position="233"/>
    </location>
</feature>
<sequence length="357" mass="38670">MYDNPGGLISGSVIMWIMTVLCVGLRFGHKLRDHQRFFASDWLILAAWLFGTGLTVLEIYGIAIKSLGYRIGAAILEPTAVTGQLNKAKHIQLAFLLLGITGIGLVKLSVCFLYWQLFAKAHTGLRRFLVVWITLIAVWGTSFVLAGLLECGSHLTAVFGAPTEYLKHCGSAIPSGYAMVGTDIATEFITLAIPIPVVLGLHMDKRKKMLTLLVFLIGALSVASSIAKGYIYIRSSLGLYTEDALLILTGISIWNLAEVQIGIMAACGPLLRPVLVRAFSPLTTLIASKWRSSSNVARRSKESQGLPSYTETPESEVDLANKGATSVSKASTERSAGENFEMDSRYDPTISLPEVGK</sequence>
<feature type="compositionally biased region" description="Basic and acidic residues" evidence="6">
    <location>
        <begin position="331"/>
        <end position="346"/>
    </location>
</feature>
<evidence type="ECO:0000256" key="1">
    <source>
        <dbReference type="ARBA" id="ARBA00004141"/>
    </source>
</evidence>
<organism evidence="9 10">
    <name type="scientific">Diaporthe vaccinii</name>
    <dbReference type="NCBI Taxonomy" id="105482"/>
    <lineage>
        <taxon>Eukaryota</taxon>
        <taxon>Fungi</taxon>
        <taxon>Dikarya</taxon>
        <taxon>Ascomycota</taxon>
        <taxon>Pezizomycotina</taxon>
        <taxon>Sordariomycetes</taxon>
        <taxon>Sordariomycetidae</taxon>
        <taxon>Diaporthales</taxon>
        <taxon>Diaporthaceae</taxon>
        <taxon>Diaporthe</taxon>
        <taxon>Diaporthe eres species complex</taxon>
    </lineage>
</organism>
<feature type="region of interest" description="Disordered" evidence="6">
    <location>
        <begin position="298"/>
        <end position="357"/>
    </location>
</feature>
<feature type="transmembrane region" description="Helical" evidence="7">
    <location>
        <begin position="184"/>
        <end position="203"/>
    </location>
</feature>
<name>A0ABR4DPL1_9PEZI</name>
<dbReference type="InterPro" id="IPR049326">
    <property type="entry name" value="Rhodopsin_dom_fungi"/>
</dbReference>
<proteinExistence type="inferred from homology"/>
<accession>A0ABR4DPL1</accession>